<dbReference type="AlphaFoldDB" id="A0A1I4WZM7"/>
<reference evidence="1 4" key="2">
    <citation type="submission" date="2018-10" db="EMBL/GenBank/DDBJ databases">
        <title>Sequencing the genomes of 1000 actinobacteria strains.</title>
        <authorList>
            <person name="Klenk H.-P."/>
        </authorList>
    </citation>
    <scope>NUCLEOTIDE SEQUENCE [LARGE SCALE GENOMIC DNA]</scope>
    <source>
        <strain evidence="1 4">DSM 45119</strain>
    </source>
</reference>
<evidence type="ECO:0000313" key="1">
    <source>
        <dbReference type="EMBL" id="RKT84211.1"/>
    </source>
</evidence>
<proteinExistence type="predicted"/>
<dbReference type="Proteomes" id="UP000270697">
    <property type="component" value="Unassembled WGS sequence"/>
</dbReference>
<protein>
    <submittedName>
        <fullName evidence="2">Uncharacterized protein</fullName>
    </submittedName>
</protein>
<reference evidence="2 3" key="1">
    <citation type="submission" date="2016-10" db="EMBL/GenBank/DDBJ databases">
        <authorList>
            <person name="de Groot N.N."/>
        </authorList>
    </citation>
    <scope>NUCLEOTIDE SEQUENCE [LARGE SCALE GENOMIC DNA]</scope>
    <source>
        <strain evidence="2 3">CPCC 201259</strain>
    </source>
</reference>
<dbReference type="EMBL" id="RBXX01000002">
    <property type="protein sequence ID" value="RKT84211.1"/>
    <property type="molecule type" value="Genomic_DNA"/>
</dbReference>
<organism evidence="2 3">
    <name type="scientific">Saccharopolyspora antimicrobica</name>
    <dbReference type="NCBI Taxonomy" id="455193"/>
    <lineage>
        <taxon>Bacteria</taxon>
        <taxon>Bacillati</taxon>
        <taxon>Actinomycetota</taxon>
        <taxon>Actinomycetes</taxon>
        <taxon>Pseudonocardiales</taxon>
        <taxon>Pseudonocardiaceae</taxon>
        <taxon>Saccharopolyspora</taxon>
    </lineage>
</organism>
<dbReference type="Proteomes" id="UP000199398">
    <property type="component" value="Unassembled WGS sequence"/>
</dbReference>
<keyword evidence="4" id="KW-1185">Reference proteome</keyword>
<name>A0A1I4WZM7_9PSEU</name>
<dbReference type="EMBL" id="FOUP01000003">
    <property type="protein sequence ID" value="SFN18590.1"/>
    <property type="molecule type" value="Genomic_DNA"/>
</dbReference>
<sequence>MLRWSRPQKAGIGLVQGEAGSRRLVDRLHLLGRLRPPGSGLPVRFGNPRWLRFAVAVGDRGYGSGMADIARRRPHDAEYVRLTSSNRDEMVEWIRSHGGDVPWVDQDGRDFSIRISPTRHEAIEYQVSVGDYVVLERDGFHLYDPPRFTTLYETEV</sequence>
<evidence type="ECO:0000313" key="4">
    <source>
        <dbReference type="Proteomes" id="UP000270697"/>
    </source>
</evidence>
<gene>
    <name evidence="1" type="ORF">ATL45_2521</name>
    <name evidence="2" type="ORF">SAMN05421805_103137</name>
</gene>
<evidence type="ECO:0000313" key="3">
    <source>
        <dbReference type="Proteomes" id="UP000199398"/>
    </source>
</evidence>
<accession>A0A1I4WZM7</accession>
<evidence type="ECO:0000313" key="2">
    <source>
        <dbReference type="EMBL" id="SFN18590.1"/>
    </source>
</evidence>